<sequence>MSRYKKLLVSLISIFLGLAVGAIFMAITGHNPFTGFSYLLQGALKNIERIGNTIATATPLILTGLSVAFAFRTGLFNIGAPGQMLFGGFCATAVGLSFPTLPAFVLLPIMIISGMLGGAVWGIVPGLLKAKFNVHEVVSSIMMNWIANWVVYYAVKARFTGTMETESRLLTPNATLRSDAMSSLFGGSYINLGIFIAILGVIIVAFILNKTTFGYQLKSVGFNRYAAEYAGISVNKNIIASMMIAGGLAGLAGVVHYAGNASCIQLGVIPTQGFDGIAVALLGANTPIGALLAALFFGILYAGRGFMSAATKIPPEIADTIIATIIYFAATSMLIEGWIDRTIKKRQDKKESAQAEVTSSPSLSEELTSETAISNVPLAPKTEPTDYNEETKKEDE</sequence>
<evidence type="ECO:0000256" key="4">
    <source>
        <dbReference type="ARBA" id="ARBA00022989"/>
    </source>
</evidence>
<dbReference type="Proteomes" id="UP001169242">
    <property type="component" value="Unassembled WGS sequence"/>
</dbReference>
<dbReference type="EMBL" id="JAQIFT010000046">
    <property type="protein sequence ID" value="MDA3732170.1"/>
    <property type="molecule type" value="Genomic_DNA"/>
</dbReference>
<dbReference type="CDD" id="cd06580">
    <property type="entry name" value="TM_PBP1_transp_TpRbsC_like"/>
    <property type="match status" value="1"/>
</dbReference>
<keyword evidence="2" id="KW-1003">Cell membrane</keyword>
<feature type="transmembrane region" description="Helical" evidence="7">
    <location>
        <begin position="277"/>
        <end position="301"/>
    </location>
</feature>
<protein>
    <submittedName>
        <fullName evidence="8">ABC transporter permease</fullName>
    </submittedName>
</protein>
<feature type="transmembrane region" description="Helical" evidence="7">
    <location>
        <begin position="50"/>
        <end position="71"/>
    </location>
</feature>
<keyword evidence="3 7" id="KW-0812">Transmembrane</keyword>
<name>A0AA42J1A1_9FIRM</name>
<proteinExistence type="predicted"/>
<dbReference type="RefSeq" id="WP_082238604.1">
    <property type="nucleotide sequence ID" value="NZ_JAQIFT010000046.1"/>
</dbReference>
<dbReference type="GO" id="GO:0005886">
    <property type="term" value="C:plasma membrane"/>
    <property type="evidence" value="ECO:0007669"/>
    <property type="project" value="UniProtKB-SubCell"/>
</dbReference>
<evidence type="ECO:0000256" key="1">
    <source>
        <dbReference type="ARBA" id="ARBA00004651"/>
    </source>
</evidence>
<dbReference type="PANTHER" id="PTHR47089">
    <property type="entry name" value="ABC TRANSPORTER, PERMEASE PROTEIN"/>
    <property type="match status" value="1"/>
</dbReference>
<accession>A0AA42J1A1</accession>
<feature type="transmembrane region" description="Helical" evidence="7">
    <location>
        <begin position="7"/>
        <end position="30"/>
    </location>
</feature>
<keyword evidence="9" id="KW-1185">Reference proteome</keyword>
<gene>
    <name evidence="8" type="ORF">PBV87_11815</name>
</gene>
<dbReference type="GO" id="GO:0022857">
    <property type="term" value="F:transmembrane transporter activity"/>
    <property type="evidence" value="ECO:0007669"/>
    <property type="project" value="InterPro"/>
</dbReference>
<evidence type="ECO:0000313" key="8">
    <source>
        <dbReference type="EMBL" id="MDA3732170.1"/>
    </source>
</evidence>
<organism evidence="8 9">
    <name type="scientific">Holtiella tumoricola</name>
    <dbReference type="NCBI Taxonomy" id="3018743"/>
    <lineage>
        <taxon>Bacteria</taxon>
        <taxon>Bacillati</taxon>
        <taxon>Bacillota</taxon>
        <taxon>Clostridia</taxon>
        <taxon>Lachnospirales</taxon>
        <taxon>Cellulosilyticaceae</taxon>
        <taxon>Holtiella</taxon>
    </lineage>
</organism>
<comment type="caution">
    <text evidence="8">The sequence shown here is derived from an EMBL/GenBank/DDBJ whole genome shotgun (WGS) entry which is preliminary data.</text>
</comment>
<evidence type="ECO:0000256" key="2">
    <source>
        <dbReference type="ARBA" id="ARBA00022475"/>
    </source>
</evidence>
<feature type="compositionally biased region" description="Low complexity" evidence="6">
    <location>
        <begin position="358"/>
        <end position="371"/>
    </location>
</feature>
<feature type="region of interest" description="Disordered" evidence="6">
    <location>
        <begin position="349"/>
        <end position="396"/>
    </location>
</feature>
<evidence type="ECO:0000256" key="6">
    <source>
        <dbReference type="SAM" id="MobiDB-lite"/>
    </source>
</evidence>
<comment type="subcellular location">
    <subcellularLocation>
        <location evidence="1">Cell membrane</location>
        <topology evidence="1">Multi-pass membrane protein</topology>
    </subcellularLocation>
</comment>
<reference evidence="8" key="1">
    <citation type="journal article" date="2023" name="Int. J. Syst. Evol. Microbiol.">
        <title>&lt;i&gt;Holtiella tumoricola&lt;/i&gt; gen. nov. sp. nov., isolated from a human clinical sample.</title>
        <authorList>
            <person name="Allen-Vercoe E."/>
            <person name="Daigneault M.C."/>
            <person name="Vancuren S.J."/>
            <person name="Cochrane K."/>
            <person name="O'Neal L.L."/>
            <person name="Sankaranarayanan K."/>
            <person name="Lawson P.A."/>
        </authorList>
    </citation>
    <scope>NUCLEOTIDE SEQUENCE</scope>
    <source>
        <strain evidence="8">CC70A</strain>
    </source>
</reference>
<feature type="transmembrane region" description="Helical" evidence="7">
    <location>
        <begin position="78"/>
        <end position="98"/>
    </location>
</feature>
<evidence type="ECO:0000313" key="9">
    <source>
        <dbReference type="Proteomes" id="UP001169242"/>
    </source>
</evidence>
<dbReference type="PANTHER" id="PTHR47089:SF1">
    <property type="entry name" value="GUANOSINE ABC TRANSPORTER PERMEASE PROTEIN NUPP"/>
    <property type="match status" value="1"/>
</dbReference>
<keyword evidence="4 7" id="KW-1133">Transmembrane helix</keyword>
<keyword evidence="5 7" id="KW-0472">Membrane</keyword>
<feature type="transmembrane region" description="Helical" evidence="7">
    <location>
        <begin position="104"/>
        <end position="124"/>
    </location>
</feature>
<evidence type="ECO:0000256" key="7">
    <source>
        <dbReference type="SAM" id="Phobius"/>
    </source>
</evidence>
<dbReference type="AlphaFoldDB" id="A0AA42J1A1"/>
<evidence type="ECO:0000256" key="3">
    <source>
        <dbReference type="ARBA" id="ARBA00022692"/>
    </source>
</evidence>
<evidence type="ECO:0000256" key="5">
    <source>
        <dbReference type="ARBA" id="ARBA00023136"/>
    </source>
</evidence>
<feature type="transmembrane region" description="Helical" evidence="7">
    <location>
        <begin position="189"/>
        <end position="208"/>
    </location>
</feature>
<feature type="transmembrane region" description="Helical" evidence="7">
    <location>
        <begin position="321"/>
        <end position="339"/>
    </location>
</feature>
<dbReference type="InterPro" id="IPR001851">
    <property type="entry name" value="ABC_transp_permease"/>
</dbReference>
<dbReference type="Pfam" id="PF02653">
    <property type="entry name" value="BPD_transp_2"/>
    <property type="match status" value="1"/>
</dbReference>